<keyword evidence="5" id="KW-1185">Reference proteome</keyword>
<keyword evidence="2" id="KW-1133">Transmembrane helix</keyword>
<dbReference type="FunCoup" id="H0X2Z7">
    <property type="interactions" value="509"/>
</dbReference>
<dbReference type="GO" id="GO:0050859">
    <property type="term" value="P:negative regulation of B cell receptor signaling pathway"/>
    <property type="evidence" value="ECO:0007669"/>
    <property type="project" value="Ensembl"/>
</dbReference>
<evidence type="ECO:0000313" key="4">
    <source>
        <dbReference type="Ensembl" id="ENSOGAP00000009460.2"/>
    </source>
</evidence>
<name>H0X2Z7_OTOGA</name>
<feature type="transmembrane region" description="Helical" evidence="2">
    <location>
        <begin position="93"/>
        <end position="116"/>
    </location>
</feature>
<dbReference type="GeneTree" id="ENSGT00390000003668"/>
<evidence type="ECO:0000256" key="1">
    <source>
        <dbReference type="SAM" id="Coils"/>
    </source>
</evidence>
<dbReference type="Gene3D" id="3.10.100.10">
    <property type="entry name" value="Mannose-Binding Protein A, subunit A"/>
    <property type="match status" value="1"/>
</dbReference>
<dbReference type="InterPro" id="IPR016187">
    <property type="entry name" value="CTDL_fold"/>
</dbReference>
<dbReference type="GO" id="GO:0004888">
    <property type="term" value="F:transmembrane signaling receptor activity"/>
    <property type="evidence" value="ECO:0007669"/>
    <property type="project" value="Ensembl"/>
</dbReference>
<dbReference type="InParanoid" id="H0X2Z7"/>
<dbReference type="InterPro" id="IPR039689">
    <property type="entry name" value="CD72"/>
</dbReference>
<feature type="domain" description="C-type lectin" evidence="3">
    <location>
        <begin position="233"/>
        <end position="354"/>
    </location>
</feature>
<dbReference type="STRING" id="30611.ENSOGAP00000009460"/>
<dbReference type="EMBL" id="AAQR03161364">
    <property type="status" value="NOT_ANNOTATED_CDS"/>
    <property type="molecule type" value="Genomic_DNA"/>
</dbReference>
<dbReference type="eggNOG" id="KOG4297">
    <property type="taxonomic scope" value="Eukaryota"/>
</dbReference>
<dbReference type="HOGENOM" id="CLU_066571_0_0_1"/>
<keyword evidence="1" id="KW-0175">Coiled coil</keyword>
<reference evidence="4" key="3">
    <citation type="submission" date="2025-09" db="UniProtKB">
        <authorList>
            <consortium name="Ensembl"/>
        </authorList>
    </citation>
    <scope>IDENTIFICATION</scope>
</reference>
<evidence type="ECO:0000313" key="5">
    <source>
        <dbReference type="Proteomes" id="UP000005225"/>
    </source>
</evidence>
<dbReference type="PANTHER" id="PTHR15028:SF6">
    <property type="entry name" value="B-CELL DIFFERENTIATION ANTIGEN CD72"/>
    <property type="match status" value="1"/>
</dbReference>
<dbReference type="InterPro" id="IPR016186">
    <property type="entry name" value="C-type_lectin-like/link_sf"/>
</dbReference>
<feature type="coiled-coil region" evidence="1">
    <location>
        <begin position="150"/>
        <end position="184"/>
    </location>
</feature>
<dbReference type="InterPro" id="IPR001304">
    <property type="entry name" value="C-type_lectin-like"/>
</dbReference>
<dbReference type="AlphaFoldDB" id="H0X2Z7"/>
<evidence type="ECO:0000259" key="3">
    <source>
        <dbReference type="SMART" id="SM00034"/>
    </source>
</evidence>
<accession>H0X2Z7</accession>
<keyword evidence="2" id="KW-0472">Membrane</keyword>
<organism evidence="4 5">
    <name type="scientific">Otolemur garnettii</name>
    <name type="common">Small-eared galago</name>
    <name type="synonym">Garnett's greater bushbaby</name>
    <dbReference type="NCBI Taxonomy" id="30611"/>
    <lineage>
        <taxon>Eukaryota</taxon>
        <taxon>Metazoa</taxon>
        <taxon>Chordata</taxon>
        <taxon>Craniata</taxon>
        <taxon>Vertebrata</taxon>
        <taxon>Euteleostomi</taxon>
        <taxon>Mammalia</taxon>
        <taxon>Eutheria</taxon>
        <taxon>Euarchontoglires</taxon>
        <taxon>Primates</taxon>
        <taxon>Strepsirrhini</taxon>
        <taxon>Lorisiformes</taxon>
        <taxon>Galagidae</taxon>
        <taxon>Otolemur</taxon>
    </lineage>
</organism>
<reference evidence="4" key="2">
    <citation type="submission" date="2025-08" db="UniProtKB">
        <authorList>
            <consortium name="Ensembl"/>
        </authorList>
    </citation>
    <scope>IDENTIFICATION</scope>
</reference>
<dbReference type="PANTHER" id="PTHR15028">
    <property type="entry name" value="CD72-RELATED"/>
    <property type="match status" value="1"/>
</dbReference>
<protein>
    <submittedName>
        <fullName evidence="4">CD72 molecule</fullName>
    </submittedName>
</protein>
<dbReference type="Ensembl" id="ENSOGAT00000010571.2">
    <property type="protein sequence ID" value="ENSOGAP00000009460.2"/>
    <property type="gene ID" value="ENSOGAG00000010566.2"/>
</dbReference>
<dbReference type="GO" id="GO:0005886">
    <property type="term" value="C:plasma membrane"/>
    <property type="evidence" value="ECO:0007669"/>
    <property type="project" value="Ensembl"/>
</dbReference>
<proteinExistence type="predicted"/>
<dbReference type="OMA" id="NWEDSQR"/>
<dbReference type="SMART" id="SM00034">
    <property type="entry name" value="CLECT"/>
    <property type="match status" value="1"/>
</dbReference>
<dbReference type="EMBL" id="AAQR03161365">
    <property type="status" value="NOT_ANNOTATED_CDS"/>
    <property type="molecule type" value="Genomic_DNA"/>
</dbReference>
<dbReference type="Proteomes" id="UP000005225">
    <property type="component" value="Unassembled WGS sequence"/>
</dbReference>
<keyword evidence="2" id="KW-0812">Transmembrane</keyword>
<reference evidence="5" key="1">
    <citation type="submission" date="2011-03" db="EMBL/GenBank/DDBJ databases">
        <title>Version 3 of the genome sequence of Otolemur garnettii (Bushbaby).</title>
        <authorList>
            <consortium name="The Broad Institute Genome Sequencing Platform"/>
            <person name="Di Palma F."/>
            <person name="Johnson J."/>
            <person name="Lander E.S."/>
            <person name="Lindblad-Toh K."/>
            <person name="Jaffe D.B."/>
            <person name="Gnerre S."/>
            <person name="MacCallum I."/>
            <person name="Przybylski D."/>
            <person name="Ribeiro F.J."/>
            <person name="Burton J.N."/>
            <person name="Walker B.J."/>
            <person name="Sharpe T."/>
            <person name="Hall G."/>
        </authorList>
    </citation>
    <scope>NUCLEOTIDE SEQUENCE [LARGE SCALE GENOMIC DNA]</scope>
</reference>
<dbReference type="SUPFAM" id="SSF56436">
    <property type="entry name" value="C-type lectin-like"/>
    <property type="match status" value="1"/>
</dbReference>
<evidence type="ECO:0000256" key="2">
    <source>
        <dbReference type="SAM" id="Phobius"/>
    </source>
</evidence>
<sequence>MADTITYADLRFVKAPLKKSVSSRTGQDPEADEDGELTYENVQVSPVSGGPSGLASSGLGDKAGVKAEQPAAAWSSLKSPAAWRLLLCQAACWQYLLLGLLLTCLLLGVAATCLGVRYLQASQHLQQVNRVLEATNSSLRQQLRLKITQLGQREDELQGSRRELEQSQEALQVQQRVHQDAEGRLQTCQSDRERTNEILQSEKAHRSTLEQKLSSMQDTLKSFLTCFPQDTCCPLGWIHALQSCFYFSHTRKNWQESKDRCESLSSKLATFPHNRYYSIGLAIHSNLLLVAGGLEDSYWIGPIVYKDRLQIDIQSSEVRVENQKCMKLQKKTWSYSRVEFQQEECTTSLPSICERTPFRFPD</sequence>